<reference evidence="2" key="1">
    <citation type="submission" date="2023-07" db="EMBL/GenBank/DDBJ databases">
        <title>Two novel species in the genus Flavivirga.</title>
        <authorList>
            <person name="Kwon K."/>
        </authorList>
    </citation>
    <scope>NUCLEOTIDE SEQUENCE</scope>
    <source>
        <strain evidence="2">KCTC 52353</strain>
    </source>
</reference>
<dbReference type="Proteomes" id="UP001176883">
    <property type="component" value="Unassembled WGS sequence"/>
</dbReference>
<accession>A0ABT8W666</accession>
<protein>
    <recommendedName>
        <fullName evidence="4">Tetratricopeptide repeat protein</fullName>
    </recommendedName>
</protein>
<dbReference type="EMBL" id="JAUOEK010000041">
    <property type="protein sequence ID" value="MDO5968601.1"/>
    <property type="molecule type" value="Genomic_DNA"/>
</dbReference>
<proteinExistence type="predicted"/>
<evidence type="ECO:0000256" key="1">
    <source>
        <dbReference type="SAM" id="SignalP"/>
    </source>
</evidence>
<dbReference type="RefSeq" id="WP_303276277.1">
    <property type="nucleotide sequence ID" value="NZ_JAUOEK010000041.1"/>
</dbReference>
<sequence length="312" mass="36422">MKIRLIILLLILIQFSYCQNQDLEKSHLIEIEGWKSYFDGNRTEAKSKFTKAIELDSTNYLAKIGLFNTKNESELNEADSGLIQRLPKKGNYNDIMLKLMMANQVDKELPDSIKVMRNKYDESHIKFKASLTDSEFKVYNENGDIRHTGAFKNRKPFGTWKKFGYQNKLHHSFTFSEETDTVVIRYYKPDGVVARKELTTGMPFTNESKKIKEIIYWQKTPGKNIDYLFVSKSGFTIFDSENSVVFDESTPDNIIQITHNPKTHDLDAFIWKNGNKEPFEYCPYDGTTVTYTENGEKKSFRWENCKKIPIEK</sequence>
<gene>
    <name evidence="2" type="ORF">Q4Q35_02165</name>
</gene>
<feature type="signal peptide" evidence="1">
    <location>
        <begin position="1"/>
        <end position="20"/>
    </location>
</feature>
<feature type="chain" id="PRO_5046194611" description="Tetratricopeptide repeat protein" evidence="1">
    <location>
        <begin position="21"/>
        <end position="312"/>
    </location>
</feature>
<evidence type="ECO:0000313" key="3">
    <source>
        <dbReference type="Proteomes" id="UP001176883"/>
    </source>
</evidence>
<organism evidence="2 3">
    <name type="scientific">Flavivirga aquimarina</name>
    <dbReference type="NCBI Taxonomy" id="2027862"/>
    <lineage>
        <taxon>Bacteria</taxon>
        <taxon>Pseudomonadati</taxon>
        <taxon>Bacteroidota</taxon>
        <taxon>Flavobacteriia</taxon>
        <taxon>Flavobacteriales</taxon>
        <taxon>Flavobacteriaceae</taxon>
        <taxon>Flavivirga</taxon>
    </lineage>
</organism>
<name>A0ABT8W666_9FLAO</name>
<dbReference type="Gene3D" id="3.90.930.1">
    <property type="match status" value="1"/>
</dbReference>
<comment type="caution">
    <text evidence="2">The sequence shown here is derived from an EMBL/GenBank/DDBJ whole genome shotgun (WGS) entry which is preliminary data.</text>
</comment>
<keyword evidence="1" id="KW-0732">Signal</keyword>
<evidence type="ECO:0008006" key="4">
    <source>
        <dbReference type="Google" id="ProtNLM"/>
    </source>
</evidence>
<keyword evidence="3" id="KW-1185">Reference proteome</keyword>
<evidence type="ECO:0000313" key="2">
    <source>
        <dbReference type="EMBL" id="MDO5968601.1"/>
    </source>
</evidence>